<evidence type="ECO:0008006" key="8">
    <source>
        <dbReference type="Google" id="ProtNLM"/>
    </source>
</evidence>
<organism evidence="5 6">
    <name type="scientific">Candidatus Lucifugimonas marina</name>
    <dbReference type="NCBI Taxonomy" id="3038979"/>
    <lineage>
        <taxon>Bacteria</taxon>
        <taxon>Bacillati</taxon>
        <taxon>Chloroflexota</taxon>
        <taxon>Dehalococcoidia</taxon>
        <taxon>SAR202 cluster</taxon>
        <taxon>Candidatus Lucifugimonadales</taxon>
        <taxon>Candidatus Lucifugimonadaceae</taxon>
        <taxon>Candidatus Lucifugimonas</taxon>
    </lineage>
</organism>
<dbReference type="PANTHER" id="PTHR43818">
    <property type="entry name" value="BCDNA.GH03377"/>
    <property type="match status" value="1"/>
</dbReference>
<dbReference type="InterPro" id="IPR055170">
    <property type="entry name" value="GFO_IDH_MocA-like_dom"/>
</dbReference>
<dbReference type="EMBL" id="CP046147">
    <property type="protein sequence ID" value="WFG38074.1"/>
    <property type="molecule type" value="Genomic_DNA"/>
</dbReference>
<reference evidence="6 7" key="1">
    <citation type="submission" date="2019-11" db="EMBL/GenBank/DDBJ databases">
        <authorList>
            <person name="Cho J.-C."/>
        </authorList>
    </citation>
    <scope>NUCLEOTIDE SEQUENCE [LARGE SCALE GENOMIC DNA]</scope>
    <source>
        <strain evidence="5 6">JH1073</strain>
        <strain evidence="4 7">JH702</strain>
    </source>
</reference>
<reference evidence="5" key="2">
    <citation type="journal article" date="2023" name="Nat. Commun.">
        <title>Cultivation of marine bacteria of the SAR202 clade.</title>
        <authorList>
            <person name="Lim Y."/>
            <person name="Seo J.H."/>
            <person name="Giovannoni S.J."/>
            <person name="Kang I."/>
            <person name="Cho J.C."/>
        </authorList>
    </citation>
    <scope>NUCLEOTIDE SEQUENCE</scope>
    <source>
        <strain evidence="5">JH1073</strain>
    </source>
</reference>
<evidence type="ECO:0000256" key="1">
    <source>
        <dbReference type="ARBA" id="ARBA00023002"/>
    </source>
</evidence>
<evidence type="ECO:0000313" key="4">
    <source>
        <dbReference type="EMBL" id="MDG0866645.1"/>
    </source>
</evidence>
<dbReference type="Gene3D" id="3.30.360.10">
    <property type="entry name" value="Dihydrodipicolinate Reductase, domain 2"/>
    <property type="match status" value="1"/>
</dbReference>
<protein>
    <recommendedName>
        <fullName evidence="8">Gfo/Idh/MocA family oxidoreductase</fullName>
    </recommendedName>
</protein>
<dbReference type="PANTHER" id="PTHR43818:SF11">
    <property type="entry name" value="BCDNA.GH03377"/>
    <property type="match status" value="1"/>
</dbReference>
<dbReference type="Gene3D" id="3.40.50.720">
    <property type="entry name" value="NAD(P)-binding Rossmann-like Domain"/>
    <property type="match status" value="1"/>
</dbReference>
<dbReference type="Pfam" id="PF22725">
    <property type="entry name" value="GFO_IDH_MocA_C3"/>
    <property type="match status" value="1"/>
</dbReference>
<evidence type="ECO:0000313" key="7">
    <source>
        <dbReference type="Proteomes" id="UP001321249"/>
    </source>
</evidence>
<feature type="domain" description="GFO/IDH/MocA-like oxidoreductase" evidence="3">
    <location>
        <begin position="136"/>
        <end position="284"/>
    </location>
</feature>
<dbReference type="EMBL" id="WMBE01000002">
    <property type="protein sequence ID" value="MDG0866645.1"/>
    <property type="molecule type" value="Genomic_DNA"/>
</dbReference>
<keyword evidence="6" id="KW-1185">Reference proteome</keyword>
<dbReference type="SUPFAM" id="SSF51735">
    <property type="entry name" value="NAD(P)-binding Rossmann-fold domains"/>
    <property type="match status" value="1"/>
</dbReference>
<gene>
    <name evidence="4" type="ORF">GKO46_06085</name>
    <name evidence="5" type="ORF">GKO48_00080</name>
</gene>
<keyword evidence="1" id="KW-0560">Oxidoreductase</keyword>
<dbReference type="InterPro" id="IPR050463">
    <property type="entry name" value="Gfo/Idh/MocA_oxidrdct_glycsds"/>
</dbReference>
<dbReference type="GO" id="GO:0016491">
    <property type="term" value="F:oxidoreductase activity"/>
    <property type="evidence" value="ECO:0007669"/>
    <property type="project" value="UniProtKB-KW"/>
</dbReference>
<dbReference type="InterPro" id="IPR000683">
    <property type="entry name" value="Gfo/Idh/MocA-like_OxRdtase_N"/>
</dbReference>
<dbReference type="Proteomes" id="UP001321249">
    <property type="component" value="Unassembled WGS sequence"/>
</dbReference>
<dbReference type="InterPro" id="IPR036291">
    <property type="entry name" value="NAD(P)-bd_dom_sf"/>
</dbReference>
<reference evidence="6" key="3">
    <citation type="submission" date="2023-06" db="EMBL/GenBank/DDBJ databases">
        <title>Pangenomics reveal diversification of enzyme families and niche specialization in globally abundant SAR202 bacteria.</title>
        <authorList>
            <person name="Saw J.H.W."/>
        </authorList>
    </citation>
    <scope>NUCLEOTIDE SEQUENCE [LARGE SCALE GENOMIC DNA]</scope>
    <source>
        <strain evidence="6">JH1073</strain>
    </source>
</reference>
<dbReference type="AlphaFoldDB" id="A0AAJ6CTE6"/>
<feature type="domain" description="Gfo/Idh/MocA-like oxidoreductase N-terminal" evidence="2">
    <location>
        <begin position="6"/>
        <end position="125"/>
    </location>
</feature>
<dbReference type="Pfam" id="PF01408">
    <property type="entry name" value="GFO_IDH_MocA"/>
    <property type="match status" value="1"/>
</dbReference>
<evidence type="ECO:0000313" key="6">
    <source>
        <dbReference type="Proteomes" id="UP001219901"/>
    </source>
</evidence>
<dbReference type="GO" id="GO:0000166">
    <property type="term" value="F:nucleotide binding"/>
    <property type="evidence" value="ECO:0007669"/>
    <property type="project" value="InterPro"/>
</dbReference>
<accession>A0AAJ6CTE6</accession>
<dbReference type="RefSeq" id="WP_342824241.1">
    <property type="nucleotide sequence ID" value="NZ_CP046146.1"/>
</dbReference>
<dbReference type="SUPFAM" id="SSF55347">
    <property type="entry name" value="Glyceraldehyde-3-phosphate dehydrogenase-like, C-terminal domain"/>
    <property type="match status" value="1"/>
</dbReference>
<evidence type="ECO:0000313" key="5">
    <source>
        <dbReference type="EMBL" id="WFG38074.1"/>
    </source>
</evidence>
<sequence length="391" mass="40966">MAPERLNVALIGATGKVAAPAHLNGLAAAPNANLYAVCDIDADRVGELAEATGSKAFTSLEAVLADPNIDAIDLVTPPFVHAEQTIAAARAGKHVYCEKPMTHSLAEASAMVAAHRDAGTILMVGESYVFHHPNVAARAVIHNGDIGDVLHIRETKGPWVMKPEEAERLSGMSHEANAPWRVDPKLSGGGNFPWIMDHAPHFFATARYFASGAEVTAITAHSQIGQTASERISGTGAPTGQAITSVGWSFANGIDSAWNQVESGGDAVGEVGFVTHVHGTKGSLTVYGEGGGAAAGLLQPAAVVLHRDGTSKVIDAGNAGDRVWLSNNNYYDASHQAAIEHWVDSVVAGESVRYSGEDGRMELAATLATIKSAEERRSIAPNDVPEDWTAY</sequence>
<name>A0AAJ6CTE6_9CHLR</name>
<evidence type="ECO:0000259" key="2">
    <source>
        <dbReference type="Pfam" id="PF01408"/>
    </source>
</evidence>
<proteinExistence type="predicted"/>
<evidence type="ECO:0000259" key="3">
    <source>
        <dbReference type="Pfam" id="PF22725"/>
    </source>
</evidence>
<dbReference type="Proteomes" id="UP001219901">
    <property type="component" value="Chromosome"/>
</dbReference>